<sequence length="359" mass="40016">MSKSFSNFADFASFIASETGTDQRSPLYEAAFIEHDERAKLSPVDESEQLEMPDPEQSRAAVEMVMATLFDVFRDTRLEPFASDLAWGFVNSFHVVAKRISDREDDAAKELGELARSFDPSEIYASQIEEAQLLCQTLQGCRDAMECMRDHAADVYRVETGRPYSPTRGSRVSKGVTASMIDARDYLAARMRERREQFAPEGPVVAFSGGQVWEDHDMLWKGLDSILARIPEMILATTAQTKGCDAIAQAWAAARGVKVIMFRLDRRLGAKAAFVRNDRLLALKPVEAVVCEGSGIQMNLAQKLRQAGVPLHIVKLEPSAKPQPAQPTGRTAKSRDEFDPWTQDDYYAAMVNGGGRRRR</sequence>
<dbReference type="InterPro" id="IPR019627">
    <property type="entry name" value="YAcAr"/>
</dbReference>
<accession>A0A160TPE8</accession>
<dbReference type="EMBL" id="CZQE01000384">
    <property type="protein sequence ID" value="CUS46641.1"/>
    <property type="molecule type" value="Genomic_DNA"/>
</dbReference>
<dbReference type="Pfam" id="PF10686">
    <property type="entry name" value="YAcAr"/>
    <property type="match status" value="1"/>
</dbReference>
<evidence type="ECO:0000313" key="3">
    <source>
        <dbReference type="EMBL" id="CUS46641.1"/>
    </source>
</evidence>
<evidence type="ECO:0000256" key="1">
    <source>
        <dbReference type="SAM" id="MobiDB-lite"/>
    </source>
</evidence>
<organism evidence="3">
    <name type="scientific">hydrothermal vent metagenome</name>
    <dbReference type="NCBI Taxonomy" id="652676"/>
    <lineage>
        <taxon>unclassified sequences</taxon>
        <taxon>metagenomes</taxon>
        <taxon>ecological metagenomes</taxon>
    </lineage>
</organism>
<dbReference type="AlphaFoldDB" id="A0A160TPE8"/>
<name>A0A160TPE8_9ZZZZ</name>
<protein>
    <recommendedName>
        <fullName evidence="2">YspA cpYpsA-related SLOG domain-containing protein</fullName>
    </recommendedName>
</protein>
<proteinExistence type="predicted"/>
<feature type="region of interest" description="Disordered" evidence="1">
    <location>
        <begin position="315"/>
        <end position="340"/>
    </location>
</feature>
<evidence type="ECO:0000259" key="2">
    <source>
        <dbReference type="Pfam" id="PF10686"/>
    </source>
</evidence>
<feature type="domain" description="YspA cpYpsA-related SLOG" evidence="2">
    <location>
        <begin position="203"/>
        <end position="268"/>
    </location>
</feature>
<reference evidence="3" key="1">
    <citation type="submission" date="2015-10" db="EMBL/GenBank/DDBJ databases">
        <authorList>
            <person name="Gilbert D.G."/>
        </authorList>
    </citation>
    <scope>NUCLEOTIDE SEQUENCE</scope>
</reference>
<gene>
    <name evidence="3" type="ORF">MGWOODY_Smn403</name>
</gene>